<feature type="transmembrane region" description="Helical" evidence="1">
    <location>
        <begin position="154"/>
        <end position="175"/>
    </location>
</feature>
<feature type="transmembrane region" description="Helical" evidence="1">
    <location>
        <begin position="80"/>
        <end position="99"/>
    </location>
</feature>
<dbReference type="AlphaFoldDB" id="A0A2W5S461"/>
<dbReference type="PANTHER" id="PTHR22911">
    <property type="entry name" value="ACYL-MALONYL CONDENSING ENZYME-RELATED"/>
    <property type="match status" value="1"/>
</dbReference>
<feature type="domain" description="EamA" evidence="2">
    <location>
        <begin position="14"/>
        <end position="147"/>
    </location>
</feature>
<feature type="transmembrane region" description="Helical" evidence="1">
    <location>
        <begin position="46"/>
        <end position="68"/>
    </location>
</feature>
<feature type="transmembrane region" description="Helical" evidence="1">
    <location>
        <begin position="234"/>
        <end position="255"/>
    </location>
</feature>
<keyword evidence="1" id="KW-0812">Transmembrane</keyword>
<dbReference type="Pfam" id="PF00892">
    <property type="entry name" value="EamA"/>
    <property type="match status" value="1"/>
</dbReference>
<evidence type="ECO:0000259" key="2">
    <source>
        <dbReference type="Pfam" id="PF00892"/>
    </source>
</evidence>
<sequence length="316" mass="34105">MTAQISPPRRLALIGILSAVGGSLVFSVNDVTIKFLSGDYALHELVLIRSSIGLMVMLCFILPFQGGLPALRTKRLGAHLLRALCVVASNLFYFLGLAAMPLADAVAVFFIAPLLITALSVPILGEKVGPRRWFAVGLGLAGVIVMLRPGGSTFHWVALLPVASALCYACMHMLTRHMGMTEKAATMAFYVQLSFITVCLIMGLIVGDGHLANQSDPSLAFLFRGWSWPHHGDWPIFLASGTASALGGFFIAQAYRLCEAGLVAPFEYVSMPMAIFWGATVFDTWPDTTAWIGIALICGGGLYMLWREAVVRGEKH</sequence>
<dbReference type="GO" id="GO:0016020">
    <property type="term" value="C:membrane"/>
    <property type="evidence" value="ECO:0007669"/>
    <property type="project" value="InterPro"/>
</dbReference>
<comment type="caution">
    <text evidence="3">The sequence shown here is derived from an EMBL/GenBank/DDBJ whole genome shotgun (WGS) entry which is preliminary data.</text>
</comment>
<dbReference type="Proteomes" id="UP000248975">
    <property type="component" value="Unassembled WGS sequence"/>
</dbReference>
<feature type="transmembrane region" description="Helical" evidence="1">
    <location>
        <begin position="132"/>
        <end position="148"/>
    </location>
</feature>
<proteinExistence type="predicted"/>
<feature type="transmembrane region" description="Helical" evidence="1">
    <location>
        <begin position="288"/>
        <end position="306"/>
    </location>
</feature>
<keyword evidence="1" id="KW-0472">Membrane</keyword>
<feature type="transmembrane region" description="Helical" evidence="1">
    <location>
        <begin position="105"/>
        <end position="125"/>
    </location>
</feature>
<evidence type="ECO:0000313" key="3">
    <source>
        <dbReference type="EMBL" id="PZQ97821.1"/>
    </source>
</evidence>
<name>A0A2W5S461_CERSP</name>
<dbReference type="InterPro" id="IPR037185">
    <property type="entry name" value="EmrE-like"/>
</dbReference>
<evidence type="ECO:0000256" key="1">
    <source>
        <dbReference type="SAM" id="Phobius"/>
    </source>
</evidence>
<dbReference type="SUPFAM" id="SSF103481">
    <property type="entry name" value="Multidrug resistance efflux transporter EmrE"/>
    <property type="match status" value="2"/>
</dbReference>
<organism evidence="3 4">
    <name type="scientific">Cereibacter sphaeroides</name>
    <name type="common">Rhodobacter sphaeroides</name>
    <dbReference type="NCBI Taxonomy" id="1063"/>
    <lineage>
        <taxon>Bacteria</taxon>
        <taxon>Pseudomonadati</taxon>
        <taxon>Pseudomonadota</taxon>
        <taxon>Alphaproteobacteria</taxon>
        <taxon>Rhodobacterales</taxon>
        <taxon>Paracoccaceae</taxon>
        <taxon>Cereibacter</taxon>
    </lineage>
</organism>
<gene>
    <name evidence="3" type="ORF">DI533_11740</name>
</gene>
<feature type="transmembrane region" description="Helical" evidence="1">
    <location>
        <begin position="262"/>
        <end position="282"/>
    </location>
</feature>
<protein>
    <submittedName>
        <fullName evidence="3">EamA family transporter</fullName>
    </submittedName>
</protein>
<dbReference type="Gene3D" id="1.10.3730.20">
    <property type="match status" value="1"/>
</dbReference>
<evidence type="ECO:0000313" key="4">
    <source>
        <dbReference type="Proteomes" id="UP000248975"/>
    </source>
</evidence>
<dbReference type="EMBL" id="QFQS01000002">
    <property type="protein sequence ID" value="PZQ97821.1"/>
    <property type="molecule type" value="Genomic_DNA"/>
</dbReference>
<reference evidence="3 4" key="1">
    <citation type="submission" date="2017-08" db="EMBL/GenBank/DDBJ databases">
        <title>Infants hospitalized years apart are colonized by the same room-sourced microbial strains.</title>
        <authorList>
            <person name="Brooks B."/>
            <person name="Olm M.R."/>
            <person name="Firek B.A."/>
            <person name="Baker R."/>
            <person name="Thomas B.C."/>
            <person name="Morowitz M.J."/>
            <person name="Banfield J.F."/>
        </authorList>
    </citation>
    <scope>NUCLEOTIDE SEQUENCE [LARGE SCALE GENOMIC DNA]</scope>
    <source>
        <strain evidence="3">S2_003_000_R2_11</strain>
    </source>
</reference>
<accession>A0A2W5S461</accession>
<feature type="transmembrane region" description="Helical" evidence="1">
    <location>
        <begin position="187"/>
        <end position="207"/>
    </location>
</feature>
<dbReference type="InterPro" id="IPR000620">
    <property type="entry name" value="EamA_dom"/>
</dbReference>
<dbReference type="PANTHER" id="PTHR22911:SF103">
    <property type="entry name" value="BLR2811 PROTEIN"/>
    <property type="match status" value="1"/>
</dbReference>
<keyword evidence="1" id="KW-1133">Transmembrane helix</keyword>